<keyword evidence="7 11" id="KW-0256">Endoplasmic reticulum</keyword>
<dbReference type="InterPro" id="IPR004856">
    <property type="entry name" value="Glyco_trans_ALG6/ALG8"/>
</dbReference>
<dbReference type="Proteomes" id="UP000439903">
    <property type="component" value="Unassembled WGS sequence"/>
</dbReference>
<evidence type="ECO:0000256" key="7">
    <source>
        <dbReference type="ARBA" id="ARBA00022824"/>
    </source>
</evidence>
<dbReference type="EC" id="2.4.1.-" evidence="11"/>
<comment type="pathway">
    <text evidence="2 11">Protein modification; protein glycosylation.</text>
</comment>
<evidence type="ECO:0000256" key="5">
    <source>
        <dbReference type="ARBA" id="ARBA00022679"/>
    </source>
</evidence>
<feature type="transmembrane region" description="Helical" evidence="11">
    <location>
        <begin position="212"/>
        <end position="233"/>
    </location>
</feature>
<keyword evidence="13" id="KW-1185">Reference proteome</keyword>
<evidence type="ECO:0000256" key="6">
    <source>
        <dbReference type="ARBA" id="ARBA00022692"/>
    </source>
</evidence>
<evidence type="ECO:0000313" key="12">
    <source>
        <dbReference type="EMBL" id="KAF0535606.1"/>
    </source>
</evidence>
<dbReference type="UniPathway" id="UPA00378"/>
<sequence>MYRDLIIFSAFIKLLLYPAYRSTDFEVHRNWLAITHSLPLSEWYYESRSEWTLDYPPFFAWFEWFLSQFASLWDKNMLNVDNINYASDETIYFQRTTVIITELVLLYALKKFMMHSENKNISYILVASIFLNPGLLMVHFQYNGFLYGIFLLSLTYAKEGKDLLCGIVFAVLLNFKHIFLYLAPAYFVYLLRHYCFKDPGSQDFGNFLHSKFIILGLSVISIFSLSFGPFLYMGQLGQVFSRLFPFKRGLCHAYWAPNFWALYSFMDRILIIVFRQLGWGLNDTATSSVTRGLVGDVSFAVLPQISAKTTFIITVVFQMASLAKLWRYPNFKNFIGSTILCGYSSFLFGWHVHEKAVLLIMIPFGLIATESLEHFRTFIILSISGLFSLFPLLFKATETIIKISIFVLWIVLTCLGLSRTFSTKSESRTTPKPVKSTFVYLLENVYIIGFVILQFFTGVVHQIAFSDGKYQFLPLLATSVYCAIGIVYSWVRFTVIYFFEG</sequence>
<feature type="transmembrane region" description="Helical" evidence="11">
    <location>
        <begin position="334"/>
        <end position="353"/>
    </location>
</feature>
<proteinExistence type="inferred from homology"/>
<evidence type="ECO:0000256" key="8">
    <source>
        <dbReference type="ARBA" id="ARBA00022989"/>
    </source>
</evidence>
<evidence type="ECO:0000256" key="11">
    <source>
        <dbReference type="RuleBase" id="RU363110"/>
    </source>
</evidence>
<comment type="similarity">
    <text evidence="3 11">Belongs to the ALG6/ALG8 glucosyltransferase family.</text>
</comment>
<name>A0A8H4AV00_GIGMA</name>
<feature type="transmembrane region" description="Helical" evidence="11">
    <location>
        <begin position="374"/>
        <end position="394"/>
    </location>
</feature>
<feature type="transmembrane region" description="Helical" evidence="11">
    <location>
        <begin position="309"/>
        <end position="328"/>
    </location>
</feature>
<dbReference type="GO" id="GO:0042283">
    <property type="term" value="F:dolichyl pyrophosphate Glc1Man9GlcNAc2 alpha-1,3-glucosyltransferase activity"/>
    <property type="evidence" value="ECO:0007669"/>
    <property type="project" value="UniProtKB-EC"/>
</dbReference>
<keyword evidence="4 11" id="KW-0328">Glycosyltransferase</keyword>
<dbReference type="EMBL" id="WTPW01000204">
    <property type="protein sequence ID" value="KAF0535606.1"/>
    <property type="molecule type" value="Genomic_DNA"/>
</dbReference>
<dbReference type="PANTHER" id="PTHR12413">
    <property type="entry name" value="DOLICHYL GLYCOSYLTRANSFERASE"/>
    <property type="match status" value="1"/>
</dbReference>
<organism evidence="12 13">
    <name type="scientific">Gigaspora margarita</name>
    <dbReference type="NCBI Taxonomy" id="4874"/>
    <lineage>
        <taxon>Eukaryota</taxon>
        <taxon>Fungi</taxon>
        <taxon>Fungi incertae sedis</taxon>
        <taxon>Mucoromycota</taxon>
        <taxon>Glomeromycotina</taxon>
        <taxon>Glomeromycetes</taxon>
        <taxon>Diversisporales</taxon>
        <taxon>Gigasporaceae</taxon>
        <taxon>Gigaspora</taxon>
    </lineage>
</organism>
<keyword evidence="5 11" id="KW-0808">Transferase</keyword>
<protein>
    <recommendedName>
        <fullName evidence="11">Alpha-1,3-glucosyltransferase</fullName>
        <ecNumber evidence="11">2.4.1.-</ecNumber>
    </recommendedName>
</protein>
<accession>A0A8H4AV00</accession>
<evidence type="ECO:0000256" key="9">
    <source>
        <dbReference type="ARBA" id="ARBA00023136"/>
    </source>
</evidence>
<feature type="transmembrane region" description="Helical" evidence="11">
    <location>
        <begin position="400"/>
        <end position="417"/>
    </location>
</feature>
<gene>
    <name evidence="12" type="ORF">F8M41_009534</name>
</gene>
<dbReference type="AlphaFoldDB" id="A0A8H4AV00"/>
<dbReference type="GO" id="GO:0005789">
    <property type="term" value="C:endoplasmic reticulum membrane"/>
    <property type="evidence" value="ECO:0007669"/>
    <property type="project" value="UniProtKB-SubCell"/>
</dbReference>
<evidence type="ECO:0000256" key="10">
    <source>
        <dbReference type="ARBA" id="ARBA00047346"/>
    </source>
</evidence>
<evidence type="ECO:0000256" key="3">
    <source>
        <dbReference type="ARBA" id="ARBA00008715"/>
    </source>
</evidence>
<evidence type="ECO:0000313" key="13">
    <source>
        <dbReference type="Proteomes" id="UP000439903"/>
    </source>
</evidence>
<dbReference type="OrthoDB" id="1689333at2759"/>
<comment type="catalytic activity">
    <reaction evidence="10">
        <text>an alpha-D-Glc-(1-&gt;3)-alpha-D-Man-(1-&gt;2)-alpha-D-Man-(1-&gt;2)-alpha-D-Man-(1-&gt;3)-[alpha-D-Man-(1-&gt;2)-alpha-D-Man-(1-&gt;3)-[alpha-D-Man-(1-&gt;2)-alpha-D-Man-(1-&gt;6)]-alpha-D-Man-(1-&gt;6)]-beta-D-Man-(1-&gt;4)-beta-D-GlcNAc-(1-&gt;4)-alpha-D-GlcNAc-diphospho-di-trans,poly-cis-dolichol + a di-trans,poly-cis-dolichyl beta-D-glucosyl phosphate = an alpha-D-Glc-(1-&gt;3)-alpha-D-Glc-(1-&gt;3)-alpha-D-Man-(1-&gt;2)-alpha-D-Man-(1-&gt;2)-alpha-D-Man-(1-&gt;3)-[alpha-D-Man-(1-&gt;2)-alpha-D-Man-(1-&gt;3)-[alpha-D-Man-(1-&gt;2)-alpha-D-Man-(1-&gt;6)]-alpha-D-Man-(1-&gt;6)]-beta-D-Man-(1-&gt;4)-beta-D-GlcNAc-(1-&gt;4)-alpha-D-GlcNAc-diphospho-di-trans,poly-cis-dolichol + a di-trans,poly-cis-dolichyl phosphate + H(+)</text>
        <dbReference type="Rhea" id="RHEA:31307"/>
        <dbReference type="Rhea" id="RHEA-COMP:19498"/>
        <dbReference type="Rhea" id="RHEA-COMP:19502"/>
        <dbReference type="Rhea" id="RHEA-COMP:19521"/>
        <dbReference type="Rhea" id="RHEA-COMP:19522"/>
        <dbReference type="ChEBI" id="CHEBI:15378"/>
        <dbReference type="ChEBI" id="CHEBI:57525"/>
        <dbReference type="ChEBI" id="CHEBI:57683"/>
        <dbReference type="ChEBI" id="CHEBI:132521"/>
        <dbReference type="ChEBI" id="CHEBI:132522"/>
        <dbReference type="EC" id="2.4.1.265"/>
    </reaction>
    <physiologicalReaction direction="left-to-right" evidence="10">
        <dbReference type="Rhea" id="RHEA:31308"/>
    </physiologicalReaction>
</comment>
<feature type="transmembrane region" description="Helical" evidence="11">
    <location>
        <begin position="167"/>
        <end position="191"/>
    </location>
</feature>
<keyword evidence="8 11" id="KW-1133">Transmembrane helix</keyword>
<evidence type="ECO:0000256" key="4">
    <source>
        <dbReference type="ARBA" id="ARBA00022676"/>
    </source>
</evidence>
<keyword evidence="6 11" id="KW-0812">Transmembrane</keyword>
<dbReference type="PANTHER" id="PTHR12413:SF2">
    <property type="entry name" value="DOLICHYL PYROPHOSPHATE GLC1MAN9GLCNAC2 ALPHA-1,3-GLUCOSYLTRANSFERASE-RELATED"/>
    <property type="match status" value="1"/>
</dbReference>
<feature type="transmembrane region" description="Helical" evidence="11">
    <location>
        <begin position="438"/>
        <end position="460"/>
    </location>
</feature>
<feature type="transmembrane region" description="Helical" evidence="11">
    <location>
        <begin position="472"/>
        <end position="499"/>
    </location>
</feature>
<dbReference type="Pfam" id="PF03155">
    <property type="entry name" value="Alg6_Alg8"/>
    <property type="match status" value="1"/>
</dbReference>
<evidence type="ECO:0000256" key="2">
    <source>
        <dbReference type="ARBA" id="ARBA00004922"/>
    </source>
</evidence>
<evidence type="ECO:0000256" key="1">
    <source>
        <dbReference type="ARBA" id="ARBA00004477"/>
    </source>
</evidence>
<feature type="transmembrane region" description="Helical" evidence="11">
    <location>
        <begin position="121"/>
        <end position="142"/>
    </location>
</feature>
<comment type="caution">
    <text evidence="12">The sequence shown here is derived from an EMBL/GenBank/DDBJ whole genome shotgun (WGS) entry which is preliminary data.</text>
</comment>
<reference evidence="12 13" key="1">
    <citation type="journal article" date="2019" name="Environ. Microbiol.">
        <title>At the nexus of three kingdoms: the genome of the mycorrhizal fungus Gigaspora margarita provides insights into plant, endobacterial and fungal interactions.</title>
        <authorList>
            <person name="Venice F."/>
            <person name="Ghignone S."/>
            <person name="Salvioli di Fossalunga A."/>
            <person name="Amselem J."/>
            <person name="Novero M."/>
            <person name="Xianan X."/>
            <person name="Sedzielewska Toro K."/>
            <person name="Morin E."/>
            <person name="Lipzen A."/>
            <person name="Grigoriev I.V."/>
            <person name="Henrissat B."/>
            <person name="Martin F.M."/>
            <person name="Bonfante P."/>
        </authorList>
    </citation>
    <scope>NUCLEOTIDE SEQUENCE [LARGE SCALE GENOMIC DNA]</scope>
    <source>
        <strain evidence="12 13">BEG34</strain>
    </source>
</reference>
<keyword evidence="9 11" id="KW-0472">Membrane</keyword>
<dbReference type="GO" id="GO:0006487">
    <property type="term" value="P:protein N-linked glycosylation"/>
    <property type="evidence" value="ECO:0007669"/>
    <property type="project" value="TreeGrafter"/>
</dbReference>
<comment type="subcellular location">
    <subcellularLocation>
        <location evidence="1 11">Endoplasmic reticulum membrane</location>
        <topology evidence="1 11">Multi-pass membrane protein</topology>
    </subcellularLocation>
</comment>